<proteinExistence type="predicted"/>
<sequence length="177" mass="19268">MWREPSTDALGSTVERRSTLRMGTRQLDLASTRKPVKTMDILVGPEGTKVLEIHDARFAAEARVRKTQRERNKVYRSKSEAESLAKSSQGYIIGAIGTSGSGQEGYSSSIGLTVSREFEVEVVLTSSKLLSTQSEAKKDSDSGIPELTSLSGRTTSPIKNTVECYRAKGALKALLVR</sequence>
<evidence type="ECO:0000313" key="2">
    <source>
        <dbReference type="Proteomes" id="UP001203297"/>
    </source>
</evidence>
<protein>
    <submittedName>
        <fullName evidence="1">Uncharacterized protein</fullName>
    </submittedName>
</protein>
<keyword evidence="2" id="KW-1185">Reference proteome</keyword>
<reference evidence="1" key="1">
    <citation type="journal article" date="2022" name="New Phytol.">
        <title>Evolutionary transition to the ectomycorrhizal habit in the genomes of a hyperdiverse lineage of mushroom-forming fungi.</title>
        <authorList>
            <person name="Looney B."/>
            <person name="Miyauchi S."/>
            <person name="Morin E."/>
            <person name="Drula E."/>
            <person name="Courty P.E."/>
            <person name="Kohler A."/>
            <person name="Kuo A."/>
            <person name="LaButti K."/>
            <person name="Pangilinan J."/>
            <person name="Lipzen A."/>
            <person name="Riley R."/>
            <person name="Andreopoulos W."/>
            <person name="He G."/>
            <person name="Johnson J."/>
            <person name="Nolan M."/>
            <person name="Tritt A."/>
            <person name="Barry K.W."/>
            <person name="Grigoriev I.V."/>
            <person name="Nagy L.G."/>
            <person name="Hibbett D."/>
            <person name="Henrissat B."/>
            <person name="Matheny P.B."/>
            <person name="Labbe J."/>
            <person name="Martin F.M."/>
        </authorList>
    </citation>
    <scope>NUCLEOTIDE SEQUENCE</scope>
    <source>
        <strain evidence="1">BPL690</strain>
    </source>
</reference>
<gene>
    <name evidence="1" type="ORF">B0F90DRAFT_1666983</name>
</gene>
<dbReference type="EMBL" id="WTXG01000007">
    <property type="protein sequence ID" value="KAI0304518.1"/>
    <property type="molecule type" value="Genomic_DNA"/>
</dbReference>
<accession>A0AAD4M749</accession>
<dbReference type="AlphaFoldDB" id="A0AAD4M749"/>
<name>A0AAD4M749_9AGAM</name>
<organism evidence="1 2">
    <name type="scientific">Multifurca ochricompacta</name>
    <dbReference type="NCBI Taxonomy" id="376703"/>
    <lineage>
        <taxon>Eukaryota</taxon>
        <taxon>Fungi</taxon>
        <taxon>Dikarya</taxon>
        <taxon>Basidiomycota</taxon>
        <taxon>Agaricomycotina</taxon>
        <taxon>Agaricomycetes</taxon>
        <taxon>Russulales</taxon>
        <taxon>Russulaceae</taxon>
        <taxon>Multifurca</taxon>
    </lineage>
</organism>
<comment type="caution">
    <text evidence="1">The sequence shown here is derived from an EMBL/GenBank/DDBJ whole genome shotgun (WGS) entry which is preliminary data.</text>
</comment>
<dbReference type="Proteomes" id="UP001203297">
    <property type="component" value="Unassembled WGS sequence"/>
</dbReference>
<evidence type="ECO:0000313" key="1">
    <source>
        <dbReference type="EMBL" id="KAI0304518.1"/>
    </source>
</evidence>